<dbReference type="Proteomes" id="UP000054350">
    <property type="component" value="Unassembled WGS sequence"/>
</dbReference>
<dbReference type="OMA" id="WHRISWI"/>
<sequence length="307" mass="33134">MAEYCLVLGWSVPGVPRHTHVHARFDSAQKHIIWQPPAATTSADSPAGGACAAESVNAATHTDLDALFALLPPHIHDAVTALANVYTDLSEFFVDLGWLRYFGFCEIDLDVLGVTAADLHAVYGRRTWSSDWHGGIEGMWHRISWIAGRENEVVGLTIRIGRGCPLGQGAVQIVQDLVEAGDNSRSSSRPCKTTPDMVVIDGISDAREVAAARSVTTLIRGMVATAHGTLDSILRNWAMRNIVGGFLTVTVGDEVANRDLAVRKGITQCAADATFTTVVELLSRTEVRVLRNMNRVVDAILKPDATV</sequence>
<dbReference type="PANTHER" id="PTHR20953:SF3">
    <property type="entry name" value="P-LOOP CONTAINING NUCLEOSIDE TRIPHOSPHATE HYDROLASES SUPERFAMILY PROTEIN"/>
    <property type="match status" value="1"/>
</dbReference>
<dbReference type="PANTHER" id="PTHR20953">
    <property type="entry name" value="KINASE-RELATED"/>
    <property type="match status" value="1"/>
</dbReference>
<dbReference type="STRING" id="578462.A0A0L0T5A6"/>
<reference evidence="2" key="2">
    <citation type="submission" date="2009-11" db="EMBL/GenBank/DDBJ databases">
        <title>The Genome Sequence of Allomyces macrogynus strain ATCC 38327.</title>
        <authorList>
            <consortium name="The Broad Institute Genome Sequencing Platform"/>
            <person name="Russ C."/>
            <person name="Cuomo C."/>
            <person name="Shea T."/>
            <person name="Young S.K."/>
            <person name="Zeng Q."/>
            <person name="Koehrsen M."/>
            <person name="Haas B."/>
            <person name="Borodovsky M."/>
            <person name="Guigo R."/>
            <person name="Alvarado L."/>
            <person name="Berlin A."/>
            <person name="Borenstein D."/>
            <person name="Chen Z."/>
            <person name="Engels R."/>
            <person name="Freedman E."/>
            <person name="Gellesch M."/>
            <person name="Goldberg J."/>
            <person name="Griggs A."/>
            <person name="Gujja S."/>
            <person name="Heiman D."/>
            <person name="Hepburn T."/>
            <person name="Howarth C."/>
            <person name="Jen D."/>
            <person name="Larson L."/>
            <person name="Lewis B."/>
            <person name="Mehta T."/>
            <person name="Park D."/>
            <person name="Pearson M."/>
            <person name="Roberts A."/>
            <person name="Saif S."/>
            <person name="Shenoy N."/>
            <person name="Sisk P."/>
            <person name="Stolte C."/>
            <person name="Sykes S."/>
            <person name="Walk T."/>
            <person name="White J."/>
            <person name="Yandava C."/>
            <person name="Burger G."/>
            <person name="Gray M.W."/>
            <person name="Holland P.W.H."/>
            <person name="King N."/>
            <person name="Lang F.B.F."/>
            <person name="Roger A.J."/>
            <person name="Ruiz-Trillo I."/>
            <person name="Lander E."/>
            <person name="Nusbaum C."/>
        </authorList>
    </citation>
    <scope>NUCLEOTIDE SEQUENCE [LARGE SCALE GENOMIC DNA]</scope>
    <source>
        <strain evidence="2">ATCC 38327</strain>
    </source>
</reference>
<reference evidence="1 2" key="1">
    <citation type="submission" date="2009-11" db="EMBL/GenBank/DDBJ databases">
        <title>Annotation of Allomyces macrogynus ATCC 38327.</title>
        <authorList>
            <consortium name="The Broad Institute Genome Sequencing Platform"/>
            <person name="Russ C."/>
            <person name="Cuomo C."/>
            <person name="Burger G."/>
            <person name="Gray M.W."/>
            <person name="Holland P.W.H."/>
            <person name="King N."/>
            <person name="Lang F.B.F."/>
            <person name="Roger A.J."/>
            <person name="Ruiz-Trillo I."/>
            <person name="Young S.K."/>
            <person name="Zeng Q."/>
            <person name="Gargeya S."/>
            <person name="Fitzgerald M."/>
            <person name="Haas B."/>
            <person name="Abouelleil A."/>
            <person name="Alvarado L."/>
            <person name="Arachchi H.M."/>
            <person name="Berlin A."/>
            <person name="Chapman S.B."/>
            <person name="Gearin G."/>
            <person name="Goldberg J."/>
            <person name="Griggs A."/>
            <person name="Gujja S."/>
            <person name="Hansen M."/>
            <person name="Heiman D."/>
            <person name="Howarth C."/>
            <person name="Larimer J."/>
            <person name="Lui A."/>
            <person name="MacDonald P.J.P."/>
            <person name="McCowen C."/>
            <person name="Montmayeur A."/>
            <person name="Murphy C."/>
            <person name="Neiman D."/>
            <person name="Pearson M."/>
            <person name="Priest M."/>
            <person name="Roberts A."/>
            <person name="Saif S."/>
            <person name="Shea T."/>
            <person name="Sisk P."/>
            <person name="Stolte C."/>
            <person name="Sykes S."/>
            <person name="Wortman J."/>
            <person name="Nusbaum C."/>
            <person name="Birren B."/>
        </authorList>
    </citation>
    <scope>NUCLEOTIDE SEQUENCE [LARGE SCALE GENOMIC DNA]</scope>
    <source>
        <strain evidence="1 2">ATCC 38327</strain>
    </source>
</reference>
<evidence type="ECO:0000313" key="2">
    <source>
        <dbReference type="Proteomes" id="UP000054350"/>
    </source>
</evidence>
<dbReference type="VEuPathDB" id="FungiDB:AMAG_14769"/>
<organism evidence="1 2">
    <name type="scientific">Allomyces macrogynus (strain ATCC 38327)</name>
    <name type="common">Allomyces javanicus var. macrogynus</name>
    <dbReference type="NCBI Taxonomy" id="578462"/>
    <lineage>
        <taxon>Eukaryota</taxon>
        <taxon>Fungi</taxon>
        <taxon>Fungi incertae sedis</taxon>
        <taxon>Blastocladiomycota</taxon>
        <taxon>Blastocladiomycetes</taxon>
        <taxon>Blastocladiales</taxon>
        <taxon>Blastocladiaceae</taxon>
        <taxon>Allomyces</taxon>
    </lineage>
</organism>
<proteinExistence type="predicted"/>
<gene>
    <name evidence="1" type="ORF">AMAG_14769</name>
</gene>
<name>A0A0L0T5A6_ALLM3</name>
<dbReference type="AlphaFoldDB" id="A0A0L0T5A6"/>
<protein>
    <submittedName>
        <fullName evidence="1">Uncharacterized protein</fullName>
    </submittedName>
</protein>
<keyword evidence="2" id="KW-1185">Reference proteome</keyword>
<dbReference type="OrthoDB" id="26838at2759"/>
<evidence type="ECO:0000313" key="1">
    <source>
        <dbReference type="EMBL" id="KNE69922.1"/>
    </source>
</evidence>
<dbReference type="EMBL" id="GG745363">
    <property type="protein sequence ID" value="KNE69922.1"/>
    <property type="molecule type" value="Genomic_DNA"/>
</dbReference>
<accession>A0A0L0T5A6</accession>